<gene>
    <name evidence="6" type="ORF">FNM00_09830</name>
</gene>
<protein>
    <submittedName>
        <fullName evidence="6">LysR family transcriptional regulator</fullName>
    </submittedName>
</protein>
<dbReference type="Proteomes" id="UP000316988">
    <property type="component" value="Unassembled WGS sequence"/>
</dbReference>
<dbReference type="GO" id="GO:0003700">
    <property type="term" value="F:DNA-binding transcription factor activity"/>
    <property type="evidence" value="ECO:0007669"/>
    <property type="project" value="InterPro"/>
</dbReference>
<comment type="similarity">
    <text evidence="1">Belongs to the LysR transcriptional regulatory family.</text>
</comment>
<dbReference type="Gene3D" id="3.40.190.10">
    <property type="entry name" value="Periplasmic binding protein-like II"/>
    <property type="match status" value="2"/>
</dbReference>
<dbReference type="PRINTS" id="PR00039">
    <property type="entry name" value="HTHLYSR"/>
</dbReference>
<dbReference type="InterPro" id="IPR005119">
    <property type="entry name" value="LysR_subst-bd"/>
</dbReference>
<dbReference type="RefSeq" id="WP_143913255.1">
    <property type="nucleotide sequence ID" value="NZ_VLNT01000006.1"/>
</dbReference>
<dbReference type="GO" id="GO:0005829">
    <property type="term" value="C:cytosol"/>
    <property type="evidence" value="ECO:0007669"/>
    <property type="project" value="TreeGrafter"/>
</dbReference>
<evidence type="ECO:0000313" key="7">
    <source>
        <dbReference type="Proteomes" id="UP000316988"/>
    </source>
</evidence>
<evidence type="ECO:0000256" key="3">
    <source>
        <dbReference type="ARBA" id="ARBA00023125"/>
    </source>
</evidence>
<dbReference type="InterPro" id="IPR050950">
    <property type="entry name" value="HTH-type_LysR_regulators"/>
</dbReference>
<keyword evidence="7" id="KW-1185">Reference proteome</keyword>
<dbReference type="InterPro" id="IPR000847">
    <property type="entry name" value="LysR_HTH_N"/>
</dbReference>
<feature type="domain" description="HTH lysR-type" evidence="5">
    <location>
        <begin position="1"/>
        <end position="58"/>
    </location>
</feature>
<organism evidence="6 7">
    <name type="scientific">Aeromicrobium piscarium</name>
    <dbReference type="NCBI Taxonomy" id="2590901"/>
    <lineage>
        <taxon>Bacteria</taxon>
        <taxon>Bacillati</taxon>
        <taxon>Actinomycetota</taxon>
        <taxon>Actinomycetes</taxon>
        <taxon>Propionibacteriales</taxon>
        <taxon>Nocardioidaceae</taxon>
        <taxon>Aeromicrobium</taxon>
    </lineage>
</organism>
<keyword evidence="3" id="KW-0238">DNA-binding</keyword>
<evidence type="ECO:0000313" key="6">
    <source>
        <dbReference type="EMBL" id="TSD63202.1"/>
    </source>
</evidence>
<dbReference type="SUPFAM" id="SSF46785">
    <property type="entry name" value="Winged helix' DNA-binding domain"/>
    <property type="match status" value="1"/>
</dbReference>
<dbReference type="PANTHER" id="PTHR30419">
    <property type="entry name" value="HTH-TYPE TRANSCRIPTIONAL REGULATOR YBHD"/>
    <property type="match status" value="1"/>
</dbReference>
<dbReference type="AlphaFoldDB" id="A0A554SA59"/>
<dbReference type="InterPro" id="IPR036388">
    <property type="entry name" value="WH-like_DNA-bd_sf"/>
</dbReference>
<dbReference type="Gene3D" id="1.10.10.10">
    <property type="entry name" value="Winged helix-like DNA-binding domain superfamily/Winged helix DNA-binding domain"/>
    <property type="match status" value="1"/>
</dbReference>
<keyword evidence="2" id="KW-0805">Transcription regulation</keyword>
<sequence>MRFEQLQYLDAAVRTGSFRQAAVELDVAQPTISTQVQRLEEDLGVVLLVRNAQGVRPTYAAEQLLPHVQAALRAERALRQEASAVGGLREGRVRIAAVSAASQAVLPPLVRTLSEEYPGIHVEITEMGSTDVRDGVALGRYDLGMMTRLKSKPADGMRYVDVAKGRLVLMVPSAHPLAKATFIEPSDLDGQPVVVFTAASLNSSAFEALTAGVDVHPVCYTDSAETATRMVRAGVGISIANTLAVSTRAGDGIALVPFDDEISELYLSVVLRPNEQLTPAARVLLIHLRALAQ</sequence>
<comment type="caution">
    <text evidence="6">The sequence shown here is derived from an EMBL/GenBank/DDBJ whole genome shotgun (WGS) entry which is preliminary data.</text>
</comment>
<accession>A0A554SA59</accession>
<name>A0A554SA59_9ACTN</name>
<dbReference type="InterPro" id="IPR036390">
    <property type="entry name" value="WH_DNA-bd_sf"/>
</dbReference>
<evidence type="ECO:0000256" key="2">
    <source>
        <dbReference type="ARBA" id="ARBA00023015"/>
    </source>
</evidence>
<dbReference type="CDD" id="cd05466">
    <property type="entry name" value="PBP2_LTTR_substrate"/>
    <property type="match status" value="1"/>
</dbReference>
<dbReference type="Pfam" id="PF03466">
    <property type="entry name" value="LysR_substrate"/>
    <property type="match status" value="1"/>
</dbReference>
<dbReference type="FunFam" id="1.10.10.10:FF:000001">
    <property type="entry name" value="LysR family transcriptional regulator"/>
    <property type="match status" value="1"/>
</dbReference>
<reference evidence="6 7" key="1">
    <citation type="submission" date="2019-07" db="EMBL/GenBank/DDBJ databases">
        <authorList>
            <person name="Zhao L.H."/>
        </authorList>
    </citation>
    <scope>NUCLEOTIDE SEQUENCE [LARGE SCALE GENOMIC DNA]</scope>
    <source>
        <strain evidence="6 7">Co35</strain>
    </source>
</reference>
<dbReference type="EMBL" id="VLNT01000006">
    <property type="protein sequence ID" value="TSD63202.1"/>
    <property type="molecule type" value="Genomic_DNA"/>
</dbReference>
<dbReference type="Pfam" id="PF00126">
    <property type="entry name" value="HTH_1"/>
    <property type="match status" value="1"/>
</dbReference>
<dbReference type="PROSITE" id="PS50931">
    <property type="entry name" value="HTH_LYSR"/>
    <property type="match status" value="1"/>
</dbReference>
<dbReference type="OrthoDB" id="3176554at2"/>
<dbReference type="SUPFAM" id="SSF53850">
    <property type="entry name" value="Periplasmic binding protein-like II"/>
    <property type="match status" value="1"/>
</dbReference>
<evidence type="ECO:0000256" key="1">
    <source>
        <dbReference type="ARBA" id="ARBA00009437"/>
    </source>
</evidence>
<dbReference type="GO" id="GO:0003677">
    <property type="term" value="F:DNA binding"/>
    <property type="evidence" value="ECO:0007669"/>
    <property type="project" value="UniProtKB-KW"/>
</dbReference>
<evidence type="ECO:0000256" key="4">
    <source>
        <dbReference type="ARBA" id="ARBA00023163"/>
    </source>
</evidence>
<keyword evidence="4" id="KW-0804">Transcription</keyword>
<evidence type="ECO:0000259" key="5">
    <source>
        <dbReference type="PROSITE" id="PS50931"/>
    </source>
</evidence>
<proteinExistence type="inferred from homology"/>